<protein>
    <recommendedName>
        <fullName evidence="2">Heterokaryon incompatibility domain-containing protein</fullName>
    </recommendedName>
</protein>
<dbReference type="EMBL" id="PDLN01000021">
    <property type="protein sequence ID" value="RDW58336.1"/>
    <property type="molecule type" value="Genomic_DNA"/>
</dbReference>
<comment type="caution">
    <text evidence="3">The sequence shown here is derived from an EMBL/GenBank/DDBJ whole genome shotgun (WGS) entry which is preliminary data.</text>
</comment>
<dbReference type="AlphaFoldDB" id="A0A3D8Q940"/>
<dbReference type="InterPro" id="IPR010730">
    <property type="entry name" value="HET"/>
</dbReference>
<evidence type="ECO:0000259" key="2">
    <source>
        <dbReference type="Pfam" id="PF06985"/>
    </source>
</evidence>
<dbReference type="Pfam" id="PF06985">
    <property type="entry name" value="HET"/>
    <property type="match status" value="1"/>
</dbReference>
<reference evidence="3 4" key="1">
    <citation type="journal article" date="2018" name="IMA Fungus">
        <title>IMA Genome-F 9: Draft genome sequence of Annulohypoxylon stygium, Aspergillus mulundensis, Berkeleyomyces basicola (syn. Thielaviopsis basicola), Ceratocystis smalleyi, two Cercospora beticola strains, Coleophoma cylindrospora, Fusarium fracticaudum, Phialophora cf. hyalina, and Morchella septimelata.</title>
        <authorList>
            <person name="Wingfield B.D."/>
            <person name="Bills G.F."/>
            <person name="Dong Y."/>
            <person name="Huang W."/>
            <person name="Nel W.J."/>
            <person name="Swalarsk-Parry B.S."/>
            <person name="Vaghefi N."/>
            <person name="Wilken P.M."/>
            <person name="An Z."/>
            <person name="de Beer Z.W."/>
            <person name="De Vos L."/>
            <person name="Chen L."/>
            <person name="Duong T.A."/>
            <person name="Gao Y."/>
            <person name="Hammerbacher A."/>
            <person name="Kikkert J.R."/>
            <person name="Li Y."/>
            <person name="Li H."/>
            <person name="Li K."/>
            <person name="Li Q."/>
            <person name="Liu X."/>
            <person name="Ma X."/>
            <person name="Naidoo K."/>
            <person name="Pethybridge S.J."/>
            <person name="Sun J."/>
            <person name="Steenkamp E.T."/>
            <person name="van der Nest M.A."/>
            <person name="van Wyk S."/>
            <person name="Wingfield M.J."/>
            <person name="Xiong C."/>
            <person name="Yue Q."/>
            <person name="Zhang X."/>
        </authorList>
    </citation>
    <scope>NUCLEOTIDE SEQUENCE [LARGE SCALE GENOMIC DNA]</scope>
    <source>
        <strain evidence="3 4">BP5796</strain>
    </source>
</reference>
<keyword evidence="4" id="KW-1185">Reference proteome</keyword>
<evidence type="ECO:0000313" key="4">
    <source>
        <dbReference type="Proteomes" id="UP000256328"/>
    </source>
</evidence>
<dbReference type="OrthoDB" id="2157530at2759"/>
<name>A0A3D8Q940_9HELO</name>
<gene>
    <name evidence="3" type="ORF">BP5796_12266</name>
</gene>
<feature type="region of interest" description="Disordered" evidence="1">
    <location>
        <begin position="52"/>
        <end position="89"/>
    </location>
</feature>
<evidence type="ECO:0000256" key="1">
    <source>
        <dbReference type="SAM" id="MobiDB-lite"/>
    </source>
</evidence>
<dbReference type="Proteomes" id="UP000256328">
    <property type="component" value="Unassembled WGS sequence"/>
</dbReference>
<evidence type="ECO:0000313" key="3">
    <source>
        <dbReference type="EMBL" id="RDW58336.1"/>
    </source>
</evidence>
<organism evidence="3 4">
    <name type="scientific">Coleophoma crateriformis</name>
    <dbReference type="NCBI Taxonomy" id="565419"/>
    <lineage>
        <taxon>Eukaryota</taxon>
        <taxon>Fungi</taxon>
        <taxon>Dikarya</taxon>
        <taxon>Ascomycota</taxon>
        <taxon>Pezizomycotina</taxon>
        <taxon>Leotiomycetes</taxon>
        <taxon>Helotiales</taxon>
        <taxon>Dermateaceae</taxon>
        <taxon>Coleophoma</taxon>
    </lineage>
</organism>
<proteinExistence type="predicted"/>
<sequence>MTIVVNPATDMDNIQLSRTALARIGGAPLRRSADVLAPQAMDPVIGAPEAYRASDEHDAVTPGSTAGTEHAENPEQAREPSKSRSPDRKRMSIGPQILFILSQEKTEEYVAKIRTKLSSTSDNWALAKLLWHYAEEWATSEVTKENFQGYLSTTQLHSYALLHDWIHSKYELEAVIRPFSRSLYDMETDALIHEALDDDDSHVLKEEYRQITLYQKVMADLFRIEFSPNHWVGEHYRKRAHHGIDFQGDEFETIDYLRLRAWQVGTAQRISWKFTSVSWNDGLNMSSKSKAFENPSRRIDYCPWLKRDKSRSGFPRYLWDIAQKKTVDTSEFPIRVEYTCISHTWGRWRKKEWVTMPGVPWRVPSNTRFDIEELPTTFYNMKDRFTTNFIWLDLFCMPQETTDPHFLSILKAEIARQAVIFQNAIACVAWLNYINHWVAEYCTIGWLSAQFVTLGSRPGMSNAESILRAADHGCYLPLQLTRLSNPTFGYPKWRALLIQVANDLDEWWRRKKERGPYYHFEPSDWFSGVWTLQEAYLRPNMVLADKEWNVLSDASGEPISLEELFALDSVVWQLRTWGTQVLGGFIIEGHGVEDWPFDDTMQVHACANPKYGCPPGPQQLHAMIKKTHLFPEGPGSRLDPLIQANARYCTAGATGRAEAIMSSLGVTDWFKADAAVHEKDLVLGMYPVRFLQEALLSIGPDFFRTSVDDPSIWPALNPLTRRTGSMMPFHRYRTNHPRMKSIKTRGSLPYHDPSALDPSVRTWQIQSNGSVVISQAVIFASNRPEFPGIEGLGLAYLTFWGPLYSKSDVYEFSEWVEQQPRFLDTFVVPITRPNPFKVVGLLLQGRTLRKKTRLVKIGTFELAMIGITESPETWSKVEKVDWIVV</sequence>
<feature type="compositionally biased region" description="Basic and acidic residues" evidence="1">
    <location>
        <begin position="69"/>
        <end position="89"/>
    </location>
</feature>
<accession>A0A3D8Q940</accession>
<feature type="domain" description="Heterokaryon incompatibility" evidence="2">
    <location>
        <begin position="338"/>
        <end position="534"/>
    </location>
</feature>